<proteinExistence type="predicted"/>
<dbReference type="GO" id="GO:0006355">
    <property type="term" value="P:regulation of DNA-templated transcription"/>
    <property type="evidence" value="ECO:0007669"/>
    <property type="project" value="InterPro"/>
</dbReference>
<keyword evidence="10" id="KW-0539">Nucleus</keyword>
<dbReference type="GO" id="GO:0008270">
    <property type="term" value="F:zinc ion binding"/>
    <property type="evidence" value="ECO:0007669"/>
    <property type="project" value="UniProtKB-KW"/>
</dbReference>
<keyword evidence="4" id="KW-0479">Metal-binding</keyword>
<keyword evidence="9" id="KW-0804">Transcription</keyword>
<feature type="region of interest" description="Disordered" evidence="12">
    <location>
        <begin position="59"/>
        <end position="87"/>
    </location>
</feature>
<evidence type="ECO:0000256" key="1">
    <source>
        <dbReference type="ARBA" id="ARBA00004123"/>
    </source>
</evidence>
<evidence type="ECO:0000256" key="12">
    <source>
        <dbReference type="SAM" id="MobiDB-lite"/>
    </source>
</evidence>
<evidence type="ECO:0000256" key="11">
    <source>
        <dbReference type="ARBA" id="ARBA00048017"/>
    </source>
</evidence>
<dbReference type="InParanoid" id="A0A1D6NFX6"/>
<dbReference type="SMART" id="SM00291">
    <property type="entry name" value="ZnF_ZZ"/>
    <property type="match status" value="1"/>
</dbReference>
<organism evidence="14">
    <name type="scientific">Zea mays</name>
    <name type="common">Maize</name>
    <dbReference type="NCBI Taxonomy" id="4577"/>
    <lineage>
        <taxon>Eukaryota</taxon>
        <taxon>Viridiplantae</taxon>
        <taxon>Streptophyta</taxon>
        <taxon>Embryophyta</taxon>
        <taxon>Tracheophyta</taxon>
        <taxon>Spermatophyta</taxon>
        <taxon>Magnoliopsida</taxon>
        <taxon>Liliopsida</taxon>
        <taxon>Poales</taxon>
        <taxon>Poaceae</taxon>
        <taxon>PACMAD clade</taxon>
        <taxon>Panicoideae</taxon>
        <taxon>Andropogonodae</taxon>
        <taxon>Andropogoneae</taxon>
        <taxon>Tripsacinae</taxon>
        <taxon>Zea</taxon>
    </lineage>
</organism>
<keyword evidence="3 14" id="KW-0808">Transferase</keyword>
<comment type="catalytic activity">
    <reaction evidence="11">
        <text>L-lysyl-[protein] + acetyl-CoA = N(6)-acetyl-L-lysyl-[protein] + CoA + H(+)</text>
        <dbReference type="Rhea" id="RHEA:45948"/>
        <dbReference type="Rhea" id="RHEA-COMP:9752"/>
        <dbReference type="Rhea" id="RHEA-COMP:10731"/>
        <dbReference type="ChEBI" id="CHEBI:15378"/>
        <dbReference type="ChEBI" id="CHEBI:29969"/>
        <dbReference type="ChEBI" id="CHEBI:57287"/>
        <dbReference type="ChEBI" id="CHEBI:57288"/>
        <dbReference type="ChEBI" id="CHEBI:61930"/>
        <dbReference type="EC" id="2.3.1.48"/>
    </reaction>
</comment>
<evidence type="ECO:0000259" key="13">
    <source>
        <dbReference type="PROSITE" id="PS50135"/>
    </source>
</evidence>
<dbReference type="PROSITE" id="PS50135">
    <property type="entry name" value="ZF_ZZ_2"/>
    <property type="match status" value="1"/>
</dbReference>
<comment type="subcellular location">
    <subcellularLocation>
        <location evidence="1">Nucleus</location>
    </subcellularLocation>
</comment>
<dbReference type="InterPro" id="IPR000433">
    <property type="entry name" value="Znf_ZZ"/>
</dbReference>
<dbReference type="GO" id="GO:0004402">
    <property type="term" value="F:histone acetyltransferase activity"/>
    <property type="evidence" value="ECO:0007669"/>
    <property type="project" value="InterPro"/>
</dbReference>
<sequence>MAPYGSSSTLDWNLSSIDPAHATGNARQVSRTMQAPKPCTGGETQARTFKVDRRAAIHAKMKRQHDERQRRRDEAIHPPHASPSRRRAMVETTARCRHMILFASLLSSLECMASKQKALESRKLAQQSVPQTIMNGIKGDRMDVDPMSVEAFDDQPSVPKRLKTHHPSPSGLENDMSVVSNYHVNSGFALQETQPEQLDHNNKTSYLKREVDAKADMRAPQKPIKISYGIDGNLSASRCNVIPGVPSEINSHIKQENLSVDKETSETALEVKNETNGPTDATVSKSGKPNVNVGNIKFVLYLMEEGTMEDKLNILAPIAMLRSHDIESGQGWRCEICPDFDVCNSCFQKGVVTHPHKLTNHPSTAVRDAQNAEARQMLLQQLRKMLDLLDAAVQQQRQRAELIQQQQRRSGQLQAQLPGRPREAEARGVRDTGAEP</sequence>
<dbReference type="AlphaFoldDB" id="A0A1D6NFX6"/>
<evidence type="ECO:0000256" key="10">
    <source>
        <dbReference type="ARBA" id="ARBA00023242"/>
    </source>
</evidence>
<dbReference type="STRING" id="4577.A0A1D6NFX6"/>
<feature type="region of interest" description="Disordered" evidence="12">
    <location>
        <begin position="403"/>
        <end position="436"/>
    </location>
</feature>
<keyword evidence="5" id="KW-0863">Zinc-finger</keyword>
<keyword evidence="8" id="KW-0805">Transcription regulation</keyword>
<protein>
    <recommendedName>
        <fullName evidence="2">histone acetyltransferase</fullName>
        <ecNumber evidence="2">2.3.1.48</ecNumber>
    </recommendedName>
</protein>
<feature type="region of interest" description="Disordered" evidence="12">
    <location>
        <begin position="24"/>
        <end position="45"/>
    </location>
</feature>
<feature type="compositionally biased region" description="Basic and acidic residues" evidence="12">
    <location>
        <begin position="64"/>
        <end position="77"/>
    </location>
</feature>
<dbReference type="PANTHER" id="PTHR13808:SF1">
    <property type="entry name" value="HISTONE ACETYLTRANSFERASE"/>
    <property type="match status" value="1"/>
</dbReference>
<evidence type="ECO:0000256" key="2">
    <source>
        <dbReference type="ARBA" id="ARBA00013184"/>
    </source>
</evidence>
<dbReference type="GO" id="GO:0005634">
    <property type="term" value="C:nucleus"/>
    <property type="evidence" value="ECO:0007669"/>
    <property type="project" value="UniProtKB-SubCell"/>
</dbReference>
<evidence type="ECO:0000256" key="7">
    <source>
        <dbReference type="ARBA" id="ARBA00022853"/>
    </source>
</evidence>
<keyword evidence="6" id="KW-0862">Zinc</keyword>
<evidence type="ECO:0000256" key="3">
    <source>
        <dbReference type="ARBA" id="ARBA00022679"/>
    </source>
</evidence>
<gene>
    <name evidence="14" type="ORF">ZEAMMB73_Zm00001d043891</name>
</gene>
<dbReference type="ExpressionAtlas" id="A0A1D6NFX6">
    <property type="expression patterns" value="baseline and differential"/>
</dbReference>
<feature type="domain" description="ZZ-type" evidence="13">
    <location>
        <begin position="314"/>
        <end position="371"/>
    </location>
</feature>
<feature type="compositionally biased region" description="Basic and acidic residues" evidence="12">
    <location>
        <begin position="420"/>
        <end position="436"/>
    </location>
</feature>
<evidence type="ECO:0000256" key="5">
    <source>
        <dbReference type="ARBA" id="ARBA00022771"/>
    </source>
</evidence>
<keyword evidence="7" id="KW-0156">Chromatin regulator</keyword>
<dbReference type="Gene3D" id="3.30.60.90">
    <property type="match status" value="1"/>
</dbReference>
<dbReference type="SUPFAM" id="SSF57850">
    <property type="entry name" value="RING/U-box"/>
    <property type="match status" value="1"/>
</dbReference>
<dbReference type="EMBL" id="CM007649">
    <property type="protein sequence ID" value="ONM39363.1"/>
    <property type="molecule type" value="Genomic_DNA"/>
</dbReference>
<evidence type="ECO:0000256" key="4">
    <source>
        <dbReference type="ARBA" id="ARBA00022723"/>
    </source>
</evidence>
<dbReference type="Pfam" id="PF00569">
    <property type="entry name" value="ZZ"/>
    <property type="match status" value="1"/>
</dbReference>
<dbReference type="InterPro" id="IPR013178">
    <property type="entry name" value="Histone_AcTrfase_Rtt109/CBP"/>
</dbReference>
<reference evidence="14" key="1">
    <citation type="submission" date="2015-12" db="EMBL/GenBank/DDBJ databases">
        <title>Update maize B73 reference genome by single molecule sequencing technologies.</title>
        <authorList>
            <consortium name="Maize Genome Sequencing Project"/>
            <person name="Ware D."/>
        </authorList>
    </citation>
    <scope>NUCLEOTIDE SEQUENCE [LARGE SCALE GENOMIC DNA]</scope>
    <source>
        <tissue evidence="14">Seedling</tissue>
    </source>
</reference>
<accession>A0A1D6NFX6</accession>
<evidence type="ECO:0000256" key="8">
    <source>
        <dbReference type="ARBA" id="ARBA00023015"/>
    </source>
</evidence>
<dbReference type="InterPro" id="IPR043145">
    <property type="entry name" value="Znf_ZZ_sf"/>
</dbReference>
<evidence type="ECO:0000313" key="14">
    <source>
        <dbReference type="EMBL" id="ONM39363.1"/>
    </source>
</evidence>
<dbReference type="EC" id="2.3.1.48" evidence="2"/>
<evidence type="ECO:0000256" key="9">
    <source>
        <dbReference type="ARBA" id="ARBA00023163"/>
    </source>
</evidence>
<dbReference type="PANTHER" id="PTHR13808">
    <property type="entry name" value="CBP/P300-RELATED"/>
    <property type="match status" value="1"/>
</dbReference>
<dbReference type="SMR" id="A0A1D6NFX6"/>
<evidence type="ECO:0000256" key="6">
    <source>
        <dbReference type="ARBA" id="ARBA00022833"/>
    </source>
</evidence>
<name>A0A1D6NFX6_MAIZE</name>
<feature type="compositionally biased region" description="Low complexity" evidence="12">
    <location>
        <begin position="403"/>
        <end position="417"/>
    </location>
</feature>